<organism evidence="2 3">
    <name type="scientific">Helicobacter aurati</name>
    <dbReference type="NCBI Taxonomy" id="137778"/>
    <lineage>
        <taxon>Bacteria</taxon>
        <taxon>Pseudomonadati</taxon>
        <taxon>Campylobacterota</taxon>
        <taxon>Epsilonproteobacteria</taxon>
        <taxon>Campylobacterales</taxon>
        <taxon>Helicobacteraceae</taxon>
        <taxon>Helicobacter</taxon>
    </lineage>
</organism>
<dbReference type="AlphaFoldDB" id="A0A3D8J7D8"/>
<evidence type="ECO:0000313" key="2">
    <source>
        <dbReference type="EMBL" id="RDU72761.1"/>
    </source>
</evidence>
<evidence type="ECO:0000313" key="3">
    <source>
        <dbReference type="Proteomes" id="UP000256424"/>
    </source>
</evidence>
<sequence>MTSIIFPPPPLHVRRGLGGGVNPKSKEIFLIFQINMINKLVILSVAKNLIHFVMSEVLQSTTEESQKDSKRDTSHSFSMTNKKNNGNKNLSCLRALCPKNPMKCLSLWECASQDFVRATCYRSRIEQALAQSARILPTLANMTKKNA</sequence>
<reference evidence="2 3" key="1">
    <citation type="submission" date="2018-04" db="EMBL/GenBank/DDBJ databases">
        <title>Novel Campyloabacter and Helicobacter Species and Strains.</title>
        <authorList>
            <person name="Mannion A.J."/>
            <person name="Shen Z."/>
            <person name="Fox J.G."/>
        </authorList>
    </citation>
    <scope>NUCLEOTIDE SEQUENCE [LARGE SCALE GENOMIC DNA]</scope>
    <source>
        <strain evidence="2 3">MIT 97-5075</strain>
    </source>
</reference>
<dbReference type="EMBL" id="NXLW01000005">
    <property type="protein sequence ID" value="RDU72761.1"/>
    <property type="molecule type" value="Genomic_DNA"/>
</dbReference>
<proteinExistence type="predicted"/>
<feature type="compositionally biased region" description="Basic and acidic residues" evidence="1">
    <location>
        <begin position="64"/>
        <end position="74"/>
    </location>
</feature>
<accession>A0A3D8J7D8</accession>
<evidence type="ECO:0000256" key="1">
    <source>
        <dbReference type="SAM" id="MobiDB-lite"/>
    </source>
</evidence>
<protein>
    <submittedName>
        <fullName evidence="2">Uncharacterized protein</fullName>
    </submittedName>
</protein>
<dbReference type="Proteomes" id="UP000256424">
    <property type="component" value="Unassembled WGS sequence"/>
</dbReference>
<dbReference type="RefSeq" id="WP_115582545.1">
    <property type="nucleotide sequence ID" value="NZ_NXLW01000005.1"/>
</dbReference>
<name>A0A3D8J7D8_9HELI</name>
<gene>
    <name evidence="2" type="ORF">CQA66_03995</name>
</gene>
<feature type="region of interest" description="Disordered" evidence="1">
    <location>
        <begin position="61"/>
        <end position="82"/>
    </location>
</feature>
<keyword evidence="3" id="KW-1185">Reference proteome</keyword>
<comment type="caution">
    <text evidence="2">The sequence shown here is derived from an EMBL/GenBank/DDBJ whole genome shotgun (WGS) entry which is preliminary data.</text>
</comment>